<keyword evidence="3" id="KW-1185">Reference proteome</keyword>
<accession>A0ABT3FST1</accession>
<gene>
    <name evidence="2" type="ORF">OKA04_15005</name>
</gene>
<reference evidence="2 3" key="1">
    <citation type="submission" date="2022-10" db="EMBL/GenBank/DDBJ databases">
        <title>Luteolibacter flavescens strain MCCC 1K03193, whole genome shotgun sequencing project.</title>
        <authorList>
            <person name="Zhao G."/>
            <person name="Shen L."/>
        </authorList>
    </citation>
    <scope>NUCLEOTIDE SEQUENCE [LARGE SCALE GENOMIC DNA]</scope>
    <source>
        <strain evidence="2 3">MCCC 1K03193</strain>
    </source>
</reference>
<sequence>MKSPRLSRAAGWSLVELLVVVTVMGFVASAMAGAMHWLSGRHQAREAALEFQSMVREASALARREMAPVRLAFLLPGSGDALERAGVGDGDDAPETGCRLLVFRVPGRHLPVQSLLAPEDDIVPALPVARTPRFSSTTGGWTAAPNRRTWTRWQKVDLGGDFVRAYTEQGFEAVTGKYQCRPETTWSEVDDGRGSQADAYSIYPEDFALSPFRDLRGIVTAVLPGDESVTLSGTGRVSAGDVFGGQEVPHWSERSGESRADRVELPAIDFMPDGGLACREDEEELEFHFGDQGKDSHWIVKIRTSDGEVWQE</sequence>
<dbReference type="EMBL" id="JAPDDS010000008">
    <property type="protein sequence ID" value="MCW1886045.1"/>
    <property type="molecule type" value="Genomic_DNA"/>
</dbReference>
<feature type="transmembrane region" description="Helical" evidence="1">
    <location>
        <begin position="12"/>
        <end position="38"/>
    </location>
</feature>
<keyword evidence="1" id="KW-0472">Membrane</keyword>
<evidence type="ECO:0000256" key="1">
    <source>
        <dbReference type="SAM" id="Phobius"/>
    </source>
</evidence>
<keyword evidence="1" id="KW-1133">Transmembrane helix</keyword>
<evidence type="ECO:0000313" key="2">
    <source>
        <dbReference type="EMBL" id="MCW1886045.1"/>
    </source>
</evidence>
<name>A0ABT3FST1_9BACT</name>
<evidence type="ECO:0008006" key="4">
    <source>
        <dbReference type="Google" id="ProtNLM"/>
    </source>
</evidence>
<proteinExistence type="predicted"/>
<protein>
    <recommendedName>
        <fullName evidence="4">Prepilin-type N-terminal cleavage/methylation domain-containing protein</fullName>
    </recommendedName>
</protein>
<dbReference type="Proteomes" id="UP001207930">
    <property type="component" value="Unassembled WGS sequence"/>
</dbReference>
<dbReference type="RefSeq" id="WP_264502000.1">
    <property type="nucleotide sequence ID" value="NZ_JAPDDS010000008.1"/>
</dbReference>
<keyword evidence="1" id="KW-0812">Transmembrane</keyword>
<comment type="caution">
    <text evidence="2">The sequence shown here is derived from an EMBL/GenBank/DDBJ whole genome shotgun (WGS) entry which is preliminary data.</text>
</comment>
<evidence type="ECO:0000313" key="3">
    <source>
        <dbReference type="Proteomes" id="UP001207930"/>
    </source>
</evidence>
<organism evidence="2 3">
    <name type="scientific">Luteolibacter flavescens</name>
    <dbReference type="NCBI Taxonomy" id="1859460"/>
    <lineage>
        <taxon>Bacteria</taxon>
        <taxon>Pseudomonadati</taxon>
        <taxon>Verrucomicrobiota</taxon>
        <taxon>Verrucomicrobiia</taxon>
        <taxon>Verrucomicrobiales</taxon>
        <taxon>Verrucomicrobiaceae</taxon>
        <taxon>Luteolibacter</taxon>
    </lineage>
</organism>